<gene>
    <name evidence="1" type="ORF">SAMN05216406_14316</name>
</gene>
<dbReference type="EMBL" id="FNLN01000043">
    <property type="protein sequence ID" value="SDU28158.1"/>
    <property type="molecule type" value="Genomic_DNA"/>
</dbReference>
<dbReference type="AlphaFoldDB" id="A0A1H2H9C7"/>
<sequence length="43" mass="4581">MIIHQPNGIIIKILGTEGKRPDAQIEGLGEMRTGGSNPVIRLG</sequence>
<protein>
    <submittedName>
        <fullName evidence="1">Uncharacterized protein</fullName>
    </submittedName>
</protein>
<reference evidence="2" key="1">
    <citation type="submission" date="2016-10" db="EMBL/GenBank/DDBJ databases">
        <authorList>
            <person name="Varghese N."/>
            <person name="Submissions S."/>
        </authorList>
    </citation>
    <scope>NUCLEOTIDE SEQUENCE [LARGE SCALE GENOMIC DNA]</scope>
    <source>
        <strain evidence="2">Nm10</strain>
    </source>
</reference>
<evidence type="ECO:0000313" key="1">
    <source>
        <dbReference type="EMBL" id="SDU28158.1"/>
    </source>
</evidence>
<accession>A0A1H2H9C7</accession>
<evidence type="ECO:0000313" key="2">
    <source>
        <dbReference type="Proteomes" id="UP000182882"/>
    </source>
</evidence>
<name>A0A1H2H9C7_9PROT</name>
<organism evidence="1 2">
    <name type="scientific">Nitrosomonas ureae</name>
    <dbReference type="NCBI Taxonomy" id="44577"/>
    <lineage>
        <taxon>Bacteria</taxon>
        <taxon>Pseudomonadati</taxon>
        <taxon>Pseudomonadota</taxon>
        <taxon>Betaproteobacteria</taxon>
        <taxon>Nitrosomonadales</taxon>
        <taxon>Nitrosomonadaceae</taxon>
        <taxon>Nitrosomonas</taxon>
    </lineage>
</organism>
<proteinExistence type="predicted"/>
<dbReference type="RefSeq" id="WP_256325595.1">
    <property type="nucleotide sequence ID" value="NZ_CP013341.1"/>
</dbReference>
<dbReference type="Proteomes" id="UP000182882">
    <property type="component" value="Unassembled WGS sequence"/>
</dbReference>
<keyword evidence="2" id="KW-1185">Reference proteome</keyword>